<feature type="region of interest" description="Disordered" evidence="1">
    <location>
        <begin position="322"/>
        <end position="378"/>
    </location>
</feature>
<dbReference type="AlphaFoldDB" id="A0A9B0X125"/>
<organism evidence="2 3">
    <name type="scientific">Chrysochloris asiatica</name>
    <name type="common">Cape golden mole</name>
    <dbReference type="NCBI Taxonomy" id="185453"/>
    <lineage>
        <taxon>Eukaryota</taxon>
        <taxon>Metazoa</taxon>
        <taxon>Chordata</taxon>
        <taxon>Craniata</taxon>
        <taxon>Vertebrata</taxon>
        <taxon>Euteleostomi</taxon>
        <taxon>Mammalia</taxon>
        <taxon>Eutheria</taxon>
        <taxon>Afrotheria</taxon>
        <taxon>Chrysochloridae</taxon>
        <taxon>Chrysochlorinae</taxon>
        <taxon>Chrysochloris</taxon>
    </lineage>
</organism>
<accession>A0A9B0X125</accession>
<reference evidence="3" key="1">
    <citation type="submission" date="2025-08" db="UniProtKB">
        <authorList>
            <consortium name="RefSeq"/>
        </authorList>
    </citation>
    <scope>IDENTIFICATION</scope>
    <source>
        <tissue evidence="3">Spleen</tissue>
    </source>
</reference>
<feature type="region of interest" description="Disordered" evidence="1">
    <location>
        <begin position="16"/>
        <end position="43"/>
    </location>
</feature>
<evidence type="ECO:0000313" key="3">
    <source>
        <dbReference type="RefSeq" id="XP_006875281.1"/>
    </source>
</evidence>
<evidence type="ECO:0000313" key="2">
    <source>
        <dbReference type="Proteomes" id="UP000504623"/>
    </source>
</evidence>
<evidence type="ECO:0000256" key="1">
    <source>
        <dbReference type="SAM" id="MobiDB-lite"/>
    </source>
</evidence>
<keyword evidence="2" id="KW-1185">Reference proteome</keyword>
<feature type="compositionally biased region" description="Polar residues" evidence="1">
    <location>
        <begin position="16"/>
        <end position="27"/>
    </location>
</feature>
<dbReference type="GeneID" id="102831835"/>
<dbReference type="RefSeq" id="XP_006875281.1">
    <property type="nucleotide sequence ID" value="XM_006875219.1"/>
</dbReference>
<protein>
    <submittedName>
        <fullName evidence="3">Uncharacterized protein LOC102831835</fullName>
    </submittedName>
</protein>
<feature type="compositionally biased region" description="Basic and acidic residues" evidence="1">
    <location>
        <begin position="29"/>
        <end position="43"/>
    </location>
</feature>
<proteinExistence type="predicted"/>
<name>A0A9B0X125_CHRAS</name>
<dbReference type="Proteomes" id="UP000504623">
    <property type="component" value="Unplaced"/>
</dbReference>
<gene>
    <name evidence="3" type="primary">LOC102831835</name>
</gene>
<sequence length="378" mass="40359">MMSLIRELSSVVRQLSSLPCPPQNSLSAHLEENHSQGRGTDFRKKTAADMKQTSSVFIEARRAFHKTGTICTRHARNPLSTCILPPVPVSSPIPSMSVTPEEEDPHTVVMKSVDMWEPQVQTRKGGTICGLSLMVGGGNWDFSPQESRVWPTLRPSQPSTAHLENGAASELLPPIDWTLGLSLQGQTDGHELESPGPIKVSASLGGSWDSQPSLGHELQPEPHYYAAVLQVMVYNGGCTGATQSHGQHAEELPSQVPQTALEAISLKSRCRQGHALSEVCRGRCFFIALSFGSPPLISAAPGAIPYFRNVLFSQENCGQQSLSHGPGQAAEAQSGFLKASPGWTEASGPQDTPDASVSARLPPHSSAVLPGKAESVVQ</sequence>